<accession>A0A017TFS9</accession>
<dbReference type="AlphaFoldDB" id="A0A017TFS9"/>
<keyword evidence="3" id="KW-1185">Reference proteome</keyword>
<keyword evidence="1" id="KW-1133">Transmembrane helix</keyword>
<dbReference type="STRING" id="1192034.CAP_5898"/>
<comment type="caution">
    <text evidence="2">The sequence shown here is derived from an EMBL/GenBank/DDBJ whole genome shotgun (WGS) entry which is preliminary data.</text>
</comment>
<reference evidence="2 3" key="1">
    <citation type="submission" date="2013-05" db="EMBL/GenBank/DDBJ databases">
        <title>Genome assembly of Chondromyces apiculatus DSM 436.</title>
        <authorList>
            <person name="Sharma G."/>
            <person name="Khatri I."/>
            <person name="Kaur C."/>
            <person name="Mayilraj S."/>
            <person name="Subramanian S."/>
        </authorList>
    </citation>
    <scope>NUCLEOTIDE SEQUENCE [LARGE SCALE GENOMIC DNA]</scope>
    <source>
        <strain evidence="2 3">DSM 436</strain>
    </source>
</reference>
<dbReference type="RefSeq" id="WP_044236093.1">
    <property type="nucleotide sequence ID" value="NZ_ASRX01000005.1"/>
</dbReference>
<proteinExistence type="predicted"/>
<dbReference type="OrthoDB" id="5519902at2"/>
<dbReference type="EMBL" id="ASRX01000005">
    <property type="protein sequence ID" value="EYF08138.1"/>
    <property type="molecule type" value="Genomic_DNA"/>
</dbReference>
<evidence type="ECO:0000313" key="3">
    <source>
        <dbReference type="Proteomes" id="UP000019678"/>
    </source>
</evidence>
<keyword evidence="1" id="KW-0812">Transmembrane</keyword>
<evidence type="ECO:0000256" key="1">
    <source>
        <dbReference type="SAM" id="Phobius"/>
    </source>
</evidence>
<evidence type="ECO:0000313" key="2">
    <source>
        <dbReference type="EMBL" id="EYF08138.1"/>
    </source>
</evidence>
<sequence>MGGNALGQILDTGALDTAEGARGRLRVTVPAGWEGEAADLEITAPARVTCARCEGGGCDACGRSGALRTPDDPAERVLRVRLPAHLGGGVVLRLVRPFGETSPIEQLHLELIPGPVPSQEMVRLPDPEPLALAVSSSPGRASAAVVGVGFLALLAAVLSLLATR</sequence>
<feature type="transmembrane region" description="Helical" evidence="1">
    <location>
        <begin position="141"/>
        <end position="162"/>
    </location>
</feature>
<protein>
    <submittedName>
        <fullName evidence="2">Uncharacterized protein</fullName>
    </submittedName>
</protein>
<keyword evidence="1" id="KW-0472">Membrane</keyword>
<name>A0A017TFS9_9BACT</name>
<organism evidence="2 3">
    <name type="scientific">Chondromyces apiculatus DSM 436</name>
    <dbReference type="NCBI Taxonomy" id="1192034"/>
    <lineage>
        <taxon>Bacteria</taxon>
        <taxon>Pseudomonadati</taxon>
        <taxon>Myxococcota</taxon>
        <taxon>Polyangia</taxon>
        <taxon>Polyangiales</taxon>
        <taxon>Polyangiaceae</taxon>
        <taxon>Chondromyces</taxon>
    </lineage>
</organism>
<dbReference type="Proteomes" id="UP000019678">
    <property type="component" value="Unassembled WGS sequence"/>
</dbReference>
<gene>
    <name evidence="2" type="ORF">CAP_5898</name>
</gene>